<organism evidence="3 4">
    <name type="scientific">Pengzhenrongella sicca</name>
    <dbReference type="NCBI Taxonomy" id="2819238"/>
    <lineage>
        <taxon>Bacteria</taxon>
        <taxon>Bacillati</taxon>
        <taxon>Actinomycetota</taxon>
        <taxon>Actinomycetes</taxon>
        <taxon>Micrococcales</taxon>
        <taxon>Pengzhenrongella</taxon>
    </lineage>
</organism>
<protein>
    <submittedName>
        <fullName evidence="3">DUF222 domain-containing protein</fullName>
    </submittedName>
</protein>
<sequence length="540" mass="55710">MFEPSDDEVTGALAGGGPAGVGTPSTGVTSAGVTASGAGGLPMSVDVAFGVLLGRVFAEAGAALAQAAAAGSCIAGPIDQVALSAALMDQAPGSPLVELLEGLCPGDVHDAVLIEAIAAWERVTSLAAARQGEMIAELARRRDAQRLGEFVGDEVASVLVMTRSVAEAKVSLGTSLAAWPAVNEALASGVIDHRKATALVDGVGHLDDDAAAAVLDAVLPVAPGLTVPALKARLRKVELTVNPAAVAQRRARDAADRNVRVSPAPGVMAWLTAYLPAKDAMTIYTAIDAIAASADPADPRGVAARRADALTDLCTDILDNGIAPTTALPGTAGPGPGTAGQAGGTPKAGGVLKTEHGRRPHLQVTAAATTLLGLDEVPGELAGYGPIPADLVRAIAADATWRRIFTDPATGCVTGIGPRGYRPGADLTGTILARDKTCTFVGCRMPAWRCDLDHRDPYDHDHPDLGGQTCPENLHSLCRHHHRAKTYGGWHPDLDTSTGDTWWTSPTKHRYKRPSVDVNPEPPPPDRPWLHTPQPDDPPF</sequence>
<accession>A0A8A4ZA06</accession>
<dbReference type="RefSeq" id="WP_227422530.1">
    <property type="nucleotide sequence ID" value="NZ_CP071868.1"/>
</dbReference>
<feature type="region of interest" description="Disordered" evidence="1">
    <location>
        <begin position="498"/>
        <end position="540"/>
    </location>
</feature>
<dbReference type="InterPro" id="IPR003615">
    <property type="entry name" value="HNH_nuc"/>
</dbReference>
<dbReference type="EMBL" id="CP071868">
    <property type="protein sequence ID" value="QTE28295.1"/>
    <property type="molecule type" value="Genomic_DNA"/>
</dbReference>
<dbReference type="InterPro" id="IPR003870">
    <property type="entry name" value="DUF222"/>
</dbReference>
<reference evidence="3" key="1">
    <citation type="submission" date="2021-03" db="EMBL/GenBank/DDBJ databases">
        <title>Pengzhenrongella sicca gen. nov., sp. nov., a new member of suborder Micrococcineae isolated from High-Arctic tundra soil.</title>
        <authorList>
            <person name="Peng F."/>
        </authorList>
    </citation>
    <scope>NUCLEOTIDE SEQUENCE</scope>
    <source>
        <strain evidence="3">LRZ-2</strain>
    </source>
</reference>
<evidence type="ECO:0000259" key="2">
    <source>
        <dbReference type="Pfam" id="PF02720"/>
    </source>
</evidence>
<proteinExistence type="predicted"/>
<evidence type="ECO:0000313" key="4">
    <source>
        <dbReference type="Proteomes" id="UP000663937"/>
    </source>
</evidence>
<feature type="domain" description="DUF222" evidence="2">
    <location>
        <begin position="123"/>
        <end position="435"/>
    </location>
</feature>
<evidence type="ECO:0000313" key="3">
    <source>
        <dbReference type="EMBL" id="QTE28295.1"/>
    </source>
</evidence>
<dbReference type="CDD" id="cd00085">
    <property type="entry name" value="HNHc"/>
    <property type="match status" value="1"/>
</dbReference>
<dbReference type="KEGG" id="psic:J4E96_12995"/>
<feature type="compositionally biased region" description="Gly residues" evidence="1">
    <location>
        <begin position="332"/>
        <end position="347"/>
    </location>
</feature>
<keyword evidence="4" id="KW-1185">Reference proteome</keyword>
<gene>
    <name evidence="3" type="ORF">J4E96_12995</name>
</gene>
<feature type="region of interest" description="Disordered" evidence="1">
    <location>
        <begin position="325"/>
        <end position="349"/>
    </location>
</feature>
<feature type="region of interest" description="Disordered" evidence="1">
    <location>
        <begin position="1"/>
        <end position="21"/>
    </location>
</feature>
<dbReference type="AlphaFoldDB" id="A0A8A4ZA06"/>
<name>A0A8A4ZA06_9MICO</name>
<dbReference type="Proteomes" id="UP000663937">
    <property type="component" value="Chromosome"/>
</dbReference>
<evidence type="ECO:0000256" key="1">
    <source>
        <dbReference type="SAM" id="MobiDB-lite"/>
    </source>
</evidence>
<dbReference type="Pfam" id="PF02720">
    <property type="entry name" value="DUF222"/>
    <property type="match status" value="1"/>
</dbReference>